<evidence type="ECO:0000313" key="3">
    <source>
        <dbReference type="Proteomes" id="UP000054988"/>
    </source>
</evidence>
<name>A0A0W0EVN4_MONRR</name>
<proteinExistence type="predicted"/>
<feature type="region of interest" description="Disordered" evidence="1">
    <location>
        <begin position="1"/>
        <end position="89"/>
    </location>
</feature>
<evidence type="ECO:0000256" key="1">
    <source>
        <dbReference type="SAM" id="MobiDB-lite"/>
    </source>
</evidence>
<feature type="compositionally biased region" description="Basic and acidic residues" evidence="1">
    <location>
        <begin position="35"/>
        <end position="66"/>
    </location>
</feature>
<dbReference type="Proteomes" id="UP000054988">
    <property type="component" value="Unassembled WGS sequence"/>
</dbReference>
<dbReference type="EMBL" id="LATX01002503">
    <property type="protein sequence ID" value="KTB28128.1"/>
    <property type="molecule type" value="Genomic_DNA"/>
</dbReference>
<accession>A0A0W0EVN4</accession>
<protein>
    <submittedName>
        <fullName evidence="2">Uncharacterized protein</fullName>
    </submittedName>
</protein>
<evidence type="ECO:0000313" key="2">
    <source>
        <dbReference type="EMBL" id="KTB28128.1"/>
    </source>
</evidence>
<feature type="compositionally biased region" description="Gly residues" evidence="1">
    <location>
        <begin position="22"/>
        <end position="32"/>
    </location>
</feature>
<comment type="caution">
    <text evidence="2">The sequence shown here is derived from an EMBL/GenBank/DDBJ whole genome shotgun (WGS) entry which is preliminary data.</text>
</comment>
<feature type="compositionally biased region" description="Low complexity" evidence="1">
    <location>
        <begin position="68"/>
        <end position="87"/>
    </location>
</feature>
<feature type="compositionally biased region" description="Basic and acidic residues" evidence="1">
    <location>
        <begin position="1"/>
        <end position="11"/>
    </location>
</feature>
<organism evidence="2 3">
    <name type="scientific">Moniliophthora roreri</name>
    <name type="common">Frosty pod rot fungus</name>
    <name type="synonym">Monilia roreri</name>
    <dbReference type="NCBI Taxonomy" id="221103"/>
    <lineage>
        <taxon>Eukaryota</taxon>
        <taxon>Fungi</taxon>
        <taxon>Dikarya</taxon>
        <taxon>Basidiomycota</taxon>
        <taxon>Agaricomycotina</taxon>
        <taxon>Agaricomycetes</taxon>
        <taxon>Agaricomycetidae</taxon>
        <taxon>Agaricales</taxon>
        <taxon>Marasmiineae</taxon>
        <taxon>Marasmiaceae</taxon>
        <taxon>Moniliophthora</taxon>
    </lineage>
</organism>
<sequence>MERAARIRTIHDQPPGTSMDGLTGGQAVGGGSIQTEREIASGEEARTRSGTARGEEESRISYDNRRYSNSNTNGSQNNNNGDGNQTNVASGAFLSAELYPSHTNQDALTPSPDLALYLTFYWFLYLQSPTTSLY</sequence>
<dbReference type="AlphaFoldDB" id="A0A0W0EVN4"/>
<reference evidence="2 3" key="1">
    <citation type="submission" date="2015-12" db="EMBL/GenBank/DDBJ databases">
        <title>Draft genome sequence of Moniliophthora roreri, the causal agent of frosty pod rot of cacao.</title>
        <authorList>
            <person name="Aime M.C."/>
            <person name="Diaz-Valderrama J.R."/>
            <person name="Kijpornyongpan T."/>
            <person name="Phillips-Mora W."/>
        </authorList>
    </citation>
    <scope>NUCLEOTIDE SEQUENCE [LARGE SCALE GENOMIC DNA]</scope>
    <source>
        <strain evidence="2 3">MCA 2952</strain>
    </source>
</reference>
<gene>
    <name evidence="2" type="ORF">WG66_19331</name>
</gene>